<dbReference type="PANTHER" id="PTHR10259">
    <property type="entry name" value="THIOPURINE S-METHYLTRANSFERASE"/>
    <property type="match status" value="1"/>
</dbReference>
<dbReference type="PIRSF" id="PIRSF023956">
    <property type="entry name" value="Thiopurine_S-methyltransferase"/>
    <property type="match status" value="1"/>
</dbReference>
<dbReference type="GO" id="GO:0005737">
    <property type="term" value="C:cytoplasm"/>
    <property type="evidence" value="ECO:0007669"/>
    <property type="project" value="UniProtKB-SubCell"/>
</dbReference>
<dbReference type="GO" id="GO:0032259">
    <property type="term" value="P:methylation"/>
    <property type="evidence" value="ECO:0007669"/>
    <property type="project" value="UniProtKB-KW"/>
</dbReference>
<evidence type="ECO:0000256" key="7">
    <source>
        <dbReference type="ARBA" id="ARBA00022679"/>
    </source>
</evidence>
<evidence type="ECO:0000256" key="5">
    <source>
        <dbReference type="ARBA" id="ARBA00022490"/>
    </source>
</evidence>
<protein>
    <recommendedName>
        <fullName evidence="4">thiopurine S-methyltransferase</fullName>
        <ecNumber evidence="4">2.1.1.67</ecNumber>
    </recommendedName>
</protein>
<evidence type="ECO:0000256" key="8">
    <source>
        <dbReference type="ARBA" id="ARBA00022691"/>
    </source>
</evidence>
<keyword evidence="5" id="KW-0963">Cytoplasm</keyword>
<keyword evidence="10" id="KW-1185">Reference proteome</keyword>
<comment type="caution">
    <text evidence="9">The sequence shown here is derived from an EMBL/GenBank/DDBJ whole genome shotgun (WGS) entry which is preliminary data.</text>
</comment>
<dbReference type="InterPro" id="IPR008854">
    <property type="entry name" value="TPMT"/>
</dbReference>
<dbReference type="InterPro" id="IPR029063">
    <property type="entry name" value="SAM-dependent_MTases_sf"/>
</dbReference>
<keyword evidence="6" id="KW-0489">Methyltransferase</keyword>
<comment type="similarity">
    <text evidence="3">Belongs to the class I-like SAM-binding methyltransferase superfamily. TPMT family.</text>
</comment>
<evidence type="ECO:0000256" key="6">
    <source>
        <dbReference type="ARBA" id="ARBA00022603"/>
    </source>
</evidence>
<keyword evidence="8" id="KW-0949">S-adenosyl-L-methionine</keyword>
<dbReference type="SUPFAM" id="SSF53335">
    <property type="entry name" value="S-adenosyl-L-methionine-dependent methyltransferases"/>
    <property type="match status" value="1"/>
</dbReference>
<evidence type="ECO:0000256" key="1">
    <source>
        <dbReference type="ARBA" id="ARBA00000903"/>
    </source>
</evidence>
<evidence type="ECO:0000313" key="10">
    <source>
        <dbReference type="Proteomes" id="UP001286313"/>
    </source>
</evidence>
<comment type="subcellular location">
    <subcellularLocation>
        <location evidence="2">Cytoplasm</location>
    </subcellularLocation>
</comment>
<dbReference type="AlphaFoldDB" id="A0AAE1FYA9"/>
<dbReference type="EMBL" id="JAWQEG010001070">
    <property type="protein sequence ID" value="KAK3882675.1"/>
    <property type="molecule type" value="Genomic_DNA"/>
</dbReference>
<dbReference type="InterPro" id="IPR025835">
    <property type="entry name" value="Thiopurine_S-MeTrfase"/>
</dbReference>
<dbReference type="Proteomes" id="UP001286313">
    <property type="component" value="Unassembled WGS sequence"/>
</dbReference>
<reference evidence="9" key="1">
    <citation type="submission" date="2023-10" db="EMBL/GenBank/DDBJ databases">
        <title>Genome assemblies of two species of porcelain crab, Petrolisthes cinctipes and Petrolisthes manimaculis (Anomura: Porcellanidae).</title>
        <authorList>
            <person name="Angst P."/>
        </authorList>
    </citation>
    <scope>NUCLEOTIDE SEQUENCE</scope>
    <source>
        <strain evidence="9">PB745_01</strain>
        <tissue evidence="9">Gill</tissue>
    </source>
</reference>
<dbReference type="Pfam" id="PF05724">
    <property type="entry name" value="TPMT"/>
    <property type="match status" value="1"/>
</dbReference>
<gene>
    <name evidence="9" type="ORF">Pcinc_012971</name>
</gene>
<evidence type="ECO:0000313" key="9">
    <source>
        <dbReference type="EMBL" id="KAK3882675.1"/>
    </source>
</evidence>
<name>A0AAE1FYA9_PETCI</name>
<proteinExistence type="inferred from homology"/>
<sequence length="227" mass="26168">MEDKVKDRVAYWSERWNTGKTGWHVAGVNHCLIEYGEALLPSGSRRRVFVPLCGKTVDLKWFYDGGHEVVGVEAVEKCVLEFFAEHSLKYVTETLTWAKVFRTECNRLKIYCCDLMDVDLETLGKFDAVWDRGSLVAIYEEDRKKYAASMKSLLTPDFRYLLSTLIYPPTESFNGPPRNVPTELVEELYGDVCKVEVLGSQEDEVKAKKWNLKVFTEYITLLTPRTQ</sequence>
<dbReference type="EC" id="2.1.1.67" evidence="4"/>
<dbReference type="PROSITE" id="PS51585">
    <property type="entry name" value="SAM_MT_TPMT"/>
    <property type="match status" value="1"/>
</dbReference>
<keyword evidence="7" id="KW-0808">Transferase</keyword>
<evidence type="ECO:0000256" key="2">
    <source>
        <dbReference type="ARBA" id="ARBA00004496"/>
    </source>
</evidence>
<organism evidence="9 10">
    <name type="scientific">Petrolisthes cinctipes</name>
    <name type="common">Flat porcelain crab</name>
    <dbReference type="NCBI Taxonomy" id="88211"/>
    <lineage>
        <taxon>Eukaryota</taxon>
        <taxon>Metazoa</taxon>
        <taxon>Ecdysozoa</taxon>
        <taxon>Arthropoda</taxon>
        <taxon>Crustacea</taxon>
        <taxon>Multicrustacea</taxon>
        <taxon>Malacostraca</taxon>
        <taxon>Eumalacostraca</taxon>
        <taxon>Eucarida</taxon>
        <taxon>Decapoda</taxon>
        <taxon>Pleocyemata</taxon>
        <taxon>Anomura</taxon>
        <taxon>Galatheoidea</taxon>
        <taxon>Porcellanidae</taxon>
        <taxon>Petrolisthes</taxon>
    </lineage>
</organism>
<comment type="catalytic activity">
    <reaction evidence="1">
        <text>S-adenosyl-L-methionine + a thiopurine = S-adenosyl-L-homocysteine + a thiopurine S-methylether.</text>
        <dbReference type="EC" id="2.1.1.67"/>
    </reaction>
</comment>
<evidence type="ECO:0000256" key="3">
    <source>
        <dbReference type="ARBA" id="ARBA00008145"/>
    </source>
</evidence>
<dbReference type="GO" id="GO:0008119">
    <property type="term" value="F:thiopurine S-methyltransferase activity"/>
    <property type="evidence" value="ECO:0007669"/>
    <property type="project" value="UniProtKB-EC"/>
</dbReference>
<dbReference type="FunFam" id="3.40.50.150:FF:000101">
    <property type="entry name" value="Thiopurine S-methyltransferase"/>
    <property type="match status" value="1"/>
</dbReference>
<evidence type="ECO:0000256" key="4">
    <source>
        <dbReference type="ARBA" id="ARBA00011905"/>
    </source>
</evidence>
<dbReference type="PANTHER" id="PTHR10259:SF11">
    <property type="entry name" value="THIOPURINE S-METHYLTRANSFERASE"/>
    <property type="match status" value="1"/>
</dbReference>
<accession>A0AAE1FYA9</accession>
<dbReference type="Gene3D" id="3.40.50.150">
    <property type="entry name" value="Vaccinia Virus protein VP39"/>
    <property type="match status" value="1"/>
</dbReference>